<proteinExistence type="predicted"/>
<dbReference type="InterPro" id="IPR006175">
    <property type="entry name" value="YjgF/YER057c/UK114"/>
</dbReference>
<reference evidence="1" key="1">
    <citation type="submission" date="2018-05" db="EMBL/GenBank/DDBJ databases">
        <authorList>
            <person name="Lanie J.A."/>
            <person name="Ng W.-L."/>
            <person name="Kazmierczak K.M."/>
            <person name="Andrzejewski T.M."/>
            <person name="Davidsen T.M."/>
            <person name="Wayne K.J."/>
            <person name="Tettelin H."/>
            <person name="Glass J.I."/>
            <person name="Rusch D."/>
            <person name="Podicherti R."/>
            <person name="Tsui H.-C.T."/>
            <person name="Winkler M.E."/>
        </authorList>
    </citation>
    <scope>NUCLEOTIDE SEQUENCE</scope>
</reference>
<dbReference type="EMBL" id="UINC01076126">
    <property type="protein sequence ID" value="SVC14990.1"/>
    <property type="molecule type" value="Genomic_DNA"/>
</dbReference>
<organism evidence="1">
    <name type="scientific">marine metagenome</name>
    <dbReference type="NCBI Taxonomy" id="408172"/>
    <lineage>
        <taxon>unclassified sequences</taxon>
        <taxon>metagenomes</taxon>
        <taxon>ecological metagenomes</taxon>
    </lineage>
</organism>
<dbReference type="AlphaFoldDB" id="A0A382JSB7"/>
<sequence>MSTNIIRNPHNDYRNRSVEIPPGSRILYISGQTATDENGVTPPDAEAQADIVYARVVETLDDAGMDVSDVVKTNLYMTNPADIGAIMVAHGKYFGDHVAAGTLVFVSALALPEVSLELEAVAAKQ</sequence>
<dbReference type="PANTHER" id="PTHR43857:SF1">
    <property type="entry name" value="YJGH FAMILY PROTEIN"/>
    <property type="match status" value="1"/>
</dbReference>
<dbReference type="Pfam" id="PF01042">
    <property type="entry name" value="Ribonuc_L-PSP"/>
    <property type="match status" value="1"/>
</dbReference>
<gene>
    <name evidence="1" type="ORF">METZ01_LOCUS267844</name>
</gene>
<protein>
    <submittedName>
        <fullName evidence="1">Uncharacterized protein</fullName>
    </submittedName>
</protein>
<dbReference type="SUPFAM" id="SSF55298">
    <property type="entry name" value="YjgF-like"/>
    <property type="match status" value="1"/>
</dbReference>
<accession>A0A382JSB7</accession>
<dbReference type="InterPro" id="IPR035959">
    <property type="entry name" value="RutC-like_sf"/>
</dbReference>
<dbReference type="Gene3D" id="3.30.1330.40">
    <property type="entry name" value="RutC-like"/>
    <property type="match status" value="1"/>
</dbReference>
<evidence type="ECO:0000313" key="1">
    <source>
        <dbReference type="EMBL" id="SVC14990.1"/>
    </source>
</evidence>
<dbReference type="PANTHER" id="PTHR43857">
    <property type="entry name" value="BLR7761 PROTEIN"/>
    <property type="match status" value="1"/>
</dbReference>
<name>A0A382JSB7_9ZZZZ</name>